<gene>
    <name evidence="1" type="ORF">SAMN05421779_101659</name>
</gene>
<dbReference type="STRING" id="80876.SAMN05421779_101659"/>
<keyword evidence="2" id="KW-1185">Reference proteome</keyword>
<dbReference type="EMBL" id="FTOA01000001">
    <property type="protein sequence ID" value="SIS41107.1"/>
    <property type="molecule type" value="Genomic_DNA"/>
</dbReference>
<sequence>MPSLGILPFLPIRTRRRMMAWLGLLAIIGTLFTASFAGLPFARQDFGQTQSADEIVICTPGGIQILDLTTGKIKAPPTRDHGAERLCLLCLPIASQASLHSLSHALLDALPSLRILALSPPVQVCDQPSMALLGFDHDARAPPSRVVI</sequence>
<dbReference type="AlphaFoldDB" id="A0A1N7IVQ0"/>
<organism evidence="1 2">
    <name type="scientific">Insolitispirillum peregrinum</name>
    <dbReference type="NCBI Taxonomy" id="80876"/>
    <lineage>
        <taxon>Bacteria</taxon>
        <taxon>Pseudomonadati</taxon>
        <taxon>Pseudomonadota</taxon>
        <taxon>Alphaproteobacteria</taxon>
        <taxon>Rhodospirillales</taxon>
        <taxon>Novispirillaceae</taxon>
        <taxon>Insolitispirillum</taxon>
    </lineage>
</organism>
<proteinExistence type="predicted"/>
<evidence type="ECO:0008006" key="3">
    <source>
        <dbReference type="Google" id="ProtNLM"/>
    </source>
</evidence>
<dbReference type="Proteomes" id="UP000185678">
    <property type="component" value="Unassembled WGS sequence"/>
</dbReference>
<name>A0A1N7IVQ0_9PROT</name>
<evidence type="ECO:0000313" key="1">
    <source>
        <dbReference type="EMBL" id="SIS41107.1"/>
    </source>
</evidence>
<reference evidence="1 2" key="1">
    <citation type="submission" date="2017-01" db="EMBL/GenBank/DDBJ databases">
        <authorList>
            <person name="Mah S.A."/>
            <person name="Swanson W.J."/>
            <person name="Moy G.W."/>
            <person name="Vacquier V.D."/>
        </authorList>
    </citation>
    <scope>NUCLEOTIDE SEQUENCE [LARGE SCALE GENOMIC DNA]</scope>
    <source>
        <strain evidence="1 2">DSM 11589</strain>
    </source>
</reference>
<accession>A0A1N7IVQ0</accession>
<protein>
    <recommendedName>
        <fullName evidence="3">DUF2946 domain-containing protein</fullName>
    </recommendedName>
</protein>
<evidence type="ECO:0000313" key="2">
    <source>
        <dbReference type="Proteomes" id="UP000185678"/>
    </source>
</evidence>